<organism evidence="2 3">
    <name type="scientific">Flavobacterium algoritolerans</name>
    <dbReference type="NCBI Taxonomy" id="3041254"/>
    <lineage>
        <taxon>Bacteria</taxon>
        <taxon>Pseudomonadati</taxon>
        <taxon>Bacteroidota</taxon>
        <taxon>Flavobacteriia</taxon>
        <taxon>Flavobacteriales</taxon>
        <taxon>Flavobacteriaceae</taxon>
        <taxon>Flavobacterium</taxon>
    </lineage>
</organism>
<evidence type="ECO:0000256" key="1">
    <source>
        <dbReference type="SAM" id="Phobius"/>
    </source>
</evidence>
<proteinExistence type="predicted"/>
<evidence type="ECO:0000313" key="3">
    <source>
        <dbReference type="Proteomes" id="UP001243403"/>
    </source>
</evidence>
<feature type="transmembrane region" description="Helical" evidence="1">
    <location>
        <begin position="119"/>
        <end position="137"/>
    </location>
</feature>
<comment type="caution">
    <text evidence="2">The sequence shown here is derived from an EMBL/GenBank/DDBJ whole genome shotgun (WGS) entry which is preliminary data.</text>
</comment>
<dbReference type="Proteomes" id="UP001243403">
    <property type="component" value="Unassembled WGS sequence"/>
</dbReference>
<name>A0ABT6V7A0_9FLAO</name>
<keyword evidence="1" id="KW-1133">Transmembrane helix</keyword>
<feature type="transmembrane region" description="Helical" evidence="1">
    <location>
        <begin position="158"/>
        <end position="180"/>
    </location>
</feature>
<evidence type="ECO:0000313" key="2">
    <source>
        <dbReference type="EMBL" id="MDI5894096.1"/>
    </source>
</evidence>
<reference evidence="2 3" key="1">
    <citation type="submission" date="2023-04" db="EMBL/GenBank/DDBJ databases">
        <title>Two novel species of Flavobacterium.</title>
        <authorList>
            <person name="Liu Q."/>
            <person name="Xin Y.-H."/>
        </authorList>
    </citation>
    <scope>NUCLEOTIDE SEQUENCE [LARGE SCALE GENOMIC DNA]</scope>
    <source>
        <strain evidence="2 3">LB1P51</strain>
    </source>
</reference>
<sequence length="235" mass="28412">MKLTPQQIDQLYLFTRQHYVEYYDLQTELVDHLANAIETEWKQNPKLTFDEVLHKEFRKFGVFGFMDVVESRQTALEKKYNRLVFQHFKTFFKVPKILLTIVMTLLLFNILKTSIYNDYILIGICIIYFGFIFHEFYKNKKIKKIKKETNKKKWLFEEIINQYGVSSGAFTVPFYFFIQISSRAERYLLNDYWIFSVSFMIVLFGILNYILFRVIPSKAEAYLKQTYPEYKLENL</sequence>
<protein>
    <submittedName>
        <fullName evidence="2">Uncharacterized protein</fullName>
    </submittedName>
</protein>
<keyword evidence="1" id="KW-0812">Transmembrane</keyword>
<dbReference type="EMBL" id="JASCRZ010000001">
    <property type="protein sequence ID" value="MDI5894096.1"/>
    <property type="molecule type" value="Genomic_DNA"/>
</dbReference>
<accession>A0ABT6V7A0</accession>
<keyword evidence="1" id="KW-0472">Membrane</keyword>
<dbReference type="RefSeq" id="WP_282715420.1">
    <property type="nucleotide sequence ID" value="NZ_JASCRZ010000001.1"/>
</dbReference>
<gene>
    <name evidence="2" type="ORF">QLS65_04280</name>
</gene>
<keyword evidence="3" id="KW-1185">Reference proteome</keyword>
<feature type="transmembrane region" description="Helical" evidence="1">
    <location>
        <begin position="97"/>
        <end position="113"/>
    </location>
</feature>
<feature type="transmembrane region" description="Helical" evidence="1">
    <location>
        <begin position="192"/>
        <end position="212"/>
    </location>
</feature>